<dbReference type="Proteomes" id="UP000001401">
    <property type="component" value="Chromosome"/>
</dbReference>
<dbReference type="NCBIfam" id="TIGR01093">
    <property type="entry name" value="aroD"/>
    <property type="match status" value="1"/>
</dbReference>
<gene>
    <name evidence="5" type="primary">aroD</name>
    <name evidence="6" type="ordered locus">Bcell_2853</name>
</gene>
<name>E6TX16_EVAC2</name>
<dbReference type="SUPFAM" id="SSF51569">
    <property type="entry name" value="Aldolase"/>
    <property type="match status" value="1"/>
</dbReference>
<dbReference type="OrthoDB" id="9813659at2"/>
<dbReference type="KEGG" id="bco:Bcell_2853"/>
<dbReference type="PANTHER" id="PTHR43699:SF1">
    <property type="entry name" value="3-DEHYDROQUINATE DEHYDRATASE"/>
    <property type="match status" value="1"/>
</dbReference>
<keyword evidence="7" id="KW-1185">Reference proteome</keyword>
<evidence type="ECO:0000313" key="6">
    <source>
        <dbReference type="EMBL" id="ADU31105.1"/>
    </source>
</evidence>
<dbReference type="AlphaFoldDB" id="E6TX16"/>
<comment type="function">
    <text evidence="5">Involved in the third step of the chorismate pathway, which leads to the biosynthesis of aromatic amino acids. Catalyzes the cis-dehydration of 3-dehydroquinate (DHQ) and introduces the first double bond of the aromatic ring to yield 3-dehydroshikimate.</text>
</comment>
<comment type="pathway">
    <text evidence="5">Metabolic intermediate biosynthesis; chorismate biosynthesis; chorismate from D-erythrose 4-phosphate and phosphoenolpyruvate: step 3/7.</text>
</comment>
<keyword evidence="5" id="KW-0028">Amino-acid biosynthesis</keyword>
<feature type="binding site" evidence="5">
    <location>
        <begin position="46"/>
        <end position="48"/>
    </location>
    <ligand>
        <name>3-dehydroquinate</name>
        <dbReference type="ChEBI" id="CHEBI:32364"/>
    </ligand>
</feature>
<accession>E6TX16</accession>
<dbReference type="GO" id="GO:0003855">
    <property type="term" value="F:3-dehydroquinate dehydratase activity"/>
    <property type="evidence" value="ECO:0007669"/>
    <property type="project" value="UniProtKB-UniRule"/>
</dbReference>
<dbReference type="GO" id="GO:0046279">
    <property type="term" value="P:3,4-dihydroxybenzoate biosynthetic process"/>
    <property type="evidence" value="ECO:0007669"/>
    <property type="project" value="UniProtKB-ARBA"/>
</dbReference>
<dbReference type="FunFam" id="3.20.20.70:FF:000047">
    <property type="entry name" value="3-dehydroquinate dehydratase"/>
    <property type="match status" value="1"/>
</dbReference>
<evidence type="ECO:0000256" key="5">
    <source>
        <dbReference type="HAMAP-Rule" id="MF_00214"/>
    </source>
</evidence>
<dbReference type="Pfam" id="PF01487">
    <property type="entry name" value="DHquinase_I"/>
    <property type="match status" value="1"/>
</dbReference>
<dbReference type="InterPro" id="IPR018508">
    <property type="entry name" value="3-dehydroquinate_DH_AS"/>
</dbReference>
<reference evidence="6 7" key="1">
    <citation type="submission" date="2010-12" db="EMBL/GenBank/DDBJ databases">
        <title>Complete sequence of Bacillus cellulosilyticus DSM 2522.</title>
        <authorList>
            <consortium name="US DOE Joint Genome Institute"/>
            <person name="Lucas S."/>
            <person name="Copeland A."/>
            <person name="Lapidus A."/>
            <person name="Cheng J.-F."/>
            <person name="Bruce D."/>
            <person name="Goodwin L."/>
            <person name="Pitluck S."/>
            <person name="Chertkov O."/>
            <person name="Detter J.C."/>
            <person name="Han C."/>
            <person name="Tapia R."/>
            <person name="Land M."/>
            <person name="Hauser L."/>
            <person name="Jeffries C."/>
            <person name="Kyrpides N."/>
            <person name="Ivanova N."/>
            <person name="Mikhailova N."/>
            <person name="Brumm P."/>
            <person name="Mead D."/>
            <person name="Woyke T."/>
        </authorList>
    </citation>
    <scope>NUCLEOTIDE SEQUENCE [LARGE SCALE GENOMIC DNA]</scope>
    <source>
        <strain evidence="7">ATCC 21833 / DSM 2522 / FERM P-1141 / JCM 9156 / N-4</strain>
    </source>
</reference>
<dbReference type="UniPathway" id="UPA00053">
    <property type="reaction ID" value="UER00086"/>
</dbReference>
<keyword evidence="3 5" id="KW-0456">Lyase</keyword>
<proteinExistence type="inferred from homology"/>
<dbReference type="EC" id="4.2.1.10" evidence="5"/>
<dbReference type="GO" id="GO:0009423">
    <property type="term" value="P:chorismate biosynthetic process"/>
    <property type="evidence" value="ECO:0007669"/>
    <property type="project" value="UniProtKB-UniRule"/>
</dbReference>
<dbReference type="CDD" id="cd00502">
    <property type="entry name" value="DHQase_I"/>
    <property type="match status" value="1"/>
</dbReference>
<comment type="caution">
    <text evidence="5">Lacks conserved residue(s) required for the propagation of feature annotation.</text>
</comment>
<feature type="binding site" evidence="5">
    <location>
        <position position="232"/>
    </location>
    <ligand>
        <name>3-dehydroquinate</name>
        <dbReference type="ChEBI" id="CHEBI:32364"/>
    </ligand>
</feature>
<protein>
    <recommendedName>
        <fullName evidence="5">3-dehydroquinate dehydratase</fullName>
        <shortName evidence="5">3-dehydroquinase</shortName>
        <ecNumber evidence="5">4.2.1.10</ecNumber>
    </recommendedName>
    <alternativeName>
        <fullName evidence="5">Type I DHQase</fullName>
    </alternativeName>
    <alternativeName>
        <fullName evidence="5">Type I dehydroquinase</fullName>
        <shortName evidence="5">DHQ1</shortName>
    </alternativeName>
</protein>
<comment type="catalytic activity">
    <reaction evidence="1 5">
        <text>3-dehydroquinate = 3-dehydroshikimate + H2O</text>
        <dbReference type="Rhea" id="RHEA:21096"/>
        <dbReference type="ChEBI" id="CHEBI:15377"/>
        <dbReference type="ChEBI" id="CHEBI:16630"/>
        <dbReference type="ChEBI" id="CHEBI:32364"/>
        <dbReference type="EC" id="4.2.1.10"/>
    </reaction>
</comment>
<feature type="binding site" evidence="5">
    <location>
        <position position="213"/>
    </location>
    <ligand>
        <name>3-dehydroquinate</name>
        <dbReference type="ChEBI" id="CHEBI:32364"/>
    </ligand>
</feature>
<dbReference type="EMBL" id="CP002394">
    <property type="protein sequence ID" value="ADU31105.1"/>
    <property type="molecule type" value="Genomic_DNA"/>
</dbReference>
<dbReference type="eggNOG" id="COG0710">
    <property type="taxonomic scope" value="Bacteria"/>
</dbReference>
<dbReference type="HOGENOM" id="CLU_064444_0_0_9"/>
<feature type="binding site" evidence="5">
    <location>
        <position position="82"/>
    </location>
    <ligand>
        <name>3-dehydroquinate</name>
        <dbReference type="ChEBI" id="CHEBI:32364"/>
    </ligand>
</feature>
<comment type="similarity">
    <text evidence="5">Belongs to the type-I 3-dehydroquinase family.</text>
</comment>
<dbReference type="Gene3D" id="3.20.20.70">
    <property type="entry name" value="Aldolase class I"/>
    <property type="match status" value="1"/>
</dbReference>
<evidence type="ECO:0000256" key="4">
    <source>
        <dbReference type="ARBA" id="ARBA00023270"/>
    </source>
</evidence>
<dbReference type="PANTHER" id="PTHR43699">
    <property type="entry name" value="3-DEHYDROQUINATE DEHYDRATASE"/>
    <property type="match status" value="1"/>
</dbReference>
<organism evidence="6 7">
    <name type="scientific">Evansella cellulosilytica (strain ATCC 21833 / DSM 2522 / FERM P-1141 / JCM 9156 / N-4)</name>
    <name type="common">Bacillus cellulosilyticus</name>
    <dbReference type="NCBI Taxonomy" id="649639"/>
    <lineage>
        <taxon>Bacteria</taxon>
        <taxon>Bacillati</taxon>
        <taxon>Bacillota</taxon>
        <taxon>Bacilli</taxon>
        <taxon>Bacillales</taxon>
        <taxon>Bacillaceae</taxon>
        <taxon>Evansella</taxon>
    </lineage>
</organism>
<keyword evidence="4 5" id="KW-0704">Schiff base</keyword>
<evidence type="ECO:0000256" key="3">
    <source>
        <dbReference type="ARBA" id="ARBA00023239"/>
    </source>
</evidence>
<dbReference type="HAMAP" id="MF_00214">
    <property type="entry name" value="AroD"/>
    <property type="match status" value="1"/>
</dbReference>
<comment type="subunit">
    <text evidence="5">Homodimer.</text>
</comment>
<feature type="active site" description="Schiff-base intermediate with substrate" evidence="5">
    <location>
        <position position="170"/>
    </location>
</feature>
<dbReference type="GO" id="GO:0009073">
    <property type="term" value="P:aromatic amino acid family biosynthetic process"/>
    <property type="evidence" value="ECO:0007669"/>
    <property type="project" value="UniProtKB-KW"/>
</dbReference>
<dbReference type="InterPro" id="IPR001381">
    <property type="entry name" value="DHquinase_I"/>
</dbReference>
<keyword evidence="2 5" id="KW-0057">Aromatic amino acid biosynthesis</keyword>
<dbReference type="RefSeq" id="WP_013489437.1">
    <property type="nucleotide sequence ID" value="NC_014829.1"/>
</dbReference>
<evidence type="ECO:0000256" key="1">
    <source>
        <dbReference type="ARBA" id="ARBA00001864"/>
    </source>
</evidence>
<feature type="binding site" evidence="5">
    <location>
        <position position="236"/>
    </location>
    <ligand>
        <name>3-dehydroquinate</name>
        <dbReference type="ChEBI" id="CHEBI:32364"/>
    </ligand>
</feature>
<feature type="active site" description="Proton donor/acceptor" evidence="5">
    <location>
        <position position="143"/>
    </location>
</feature>
<evidence type="ECO:0000256" key="2">
    <source>
        <dbReference type="ARBA" id="ARBA00023141"/>
    </source>
</evidence>
<evidence type="ECO:0000313" key="7">
    <source>
        <dbReference type="Proteomes" id="UP000001401"/>
    </source>
</evidence>
<sequence>MKTYKVNNIVIGEGTPKICVPIVGETMKELIEEAMNLENIAYDLVEWRVDFFHKVFDLEEVLHALREIRKILKDAPIIFTFRTAKEGGEKEISSSTYFELNKRIAESRLVDFIDVELFQEEKSIRSLITFAHEKDVRIIASNHDFEKTPSEDDIIHRLKKAQYLGADIPKIAVMPNNNEDVLTLLSATNRMKEYYADRPFITMSMKGMGLISRISGELFGSAITFGSAKKSSAPGQIPVAELRQLLSVISNNMND</sequence>
<dbReference type="GO" id="GO:0008652">
    <property type="term" value="P:amino acid biosynthetic process"/>
    <property type="evidence" value="ECO:0007669"/>
    <property type="project" value="UniProtKB-KW"/>
</dbReference>
<dbReference type="STRING" id="649639.Bcell_2853"/>
<dbReference type="InterPro" id="IPR013785">
    <property type="entry name" value="Aldolase_TIM"/>
</dbReference>
<dbReference type="InterPro" id="IPR050146">
    <property type="entry name" value="Type-I_3-dehydroquinase"/>
</dbReference>
<dbReference type="PROSITE" id="PS01028">
    <property type="entry name" value="DEHYDROQUINASE_I"/>
    <property type="match status" value="1"/>
</dbReference>